<dbReference type="SUPFAM" id="SSF69349">
    <property type="entry name" value="Phage fibre proteins"/>
    <property type="match status" value="1"/>
</dbReference>
<evidence type="ECO:0000259" key="7">
    <source>
        <dbReference type="Pfam" id="PF08774"/>
    </source>
</evidence>
<dbReference type="InterPro" id="IPR037026">
    <property type="entry name" value="Vgr_OB-fold_dom_sf"/>
</dbReference>
<dbReference type="GO" id="GO:0004518">
    <property type="term" value="F:nuclease activity"/>
    <property type="evidence" value="ECO:0007669"/>
    <property type="project" value="UniProtKB-KW"/>
</dbReference>
<evidence type="ECO:0000259" key="6">
    <source>
        <dbReference type="Pfam" id="PF04717"/>
    </source>
</evidence>
<evidence type="ECO:0000256" key="2">
    <source>
        <dbReference type="ARBA" id="ARBA00005558"/>
    </source>
</evidence>
<feature type="region of interest" description="Disordered" evidence="5">
    <location>
        <begin position="183"/>
        <end position="202"/>
    </location>
</feature>
<dbReference type="InterPro" id="IPR006533">
    <property type="entry name" value="T6SS_Vgr_RhsGE"/>
</dbReference>
<dbReference type="AlphaFoldDB" id="A0A017T3S3"/>
<comment type="similarity">
    <text evidence="2">Belongs to the VgrG protein family.</text>
</comment>
<dbReference type="NCBIfam" id="TIGR01646">
    <property type="entry name" value="vgr_GE"/>
    <property type="match status" value="1"/>
</dbReference>
<dbReference type="eggNOG" id="COG3501">
    <property type="taxonomic scope" value="Bacteria"/>
</dbReference>
<feature type="region of interest" description="Disordered" evidence="5">
    <location>
        <begin position="452"/>
        <end position="475"/>
    </location>
</feature>
<keyword evidence="4" id="KW-0378">Hydrolase</keyword>
<dbReference type="InterPro" id="IPR054030">
    <property type="entry name" value="Gp5_Vgr_C"/>
</dbReference>
<evidence type="ECO:0000313" key="10">
    <source>
        <dbReference type="Proteomes" id="UP000019678"/>
    </source>
</evidence>
<organism evidence="9 10">
    <name type="scientific">Chondromyces apiculatus DSM 436</name>
    <dbReference type="NCBI Taxonomy" id="1192034"/>
    <lineage>
        <taxon>Bacteria</taxon>
        <taxon>Pseudomonadati</taxon>
        <taxon>Myxococcota</taxon>
        <taxon>Polyangia</taxon>
        <taxon>Polyangiales</taxon>
        <taxon>Polyangiaceae</taxon>
        <taxon>Chondromyces</taxon>
    </lineage>
</organism>
<name>A0A017T3S3_9BACT</name>
<feature type="domain" description="Gp5/Type VI secretion system Vgr C-terminal trimerisation" evidence="8">
    <location>
        <begin position="194"/>
        <end position="298"/>
    </location>
</feature>
<dbReference type="EMBL" id="ASRX01000040">
    <property type="protein sequence ID" value="EYF03899.1"/>
    <property type="molecule type" value="Genomic_DNA"/>
</dbReference>
<dbReference type="SUPFAM" id="SSF69279">
    <property type="entry name" value="Phage tail proteins"/>
    <property type="match status" value="1"/>
</dbReference>
<sequence>MHDDRHGARWARRALAQERAGAAVVGFEAGGVRLRPGEVVRVEGCARPEISGREGLLVVSVATEGGVHEAWTTRAQAVAAGGAWRPARRARKPAAEGVQCAVVVGPEGEAIHTDAHGRVQVRFPWDRQGVGSCWVRVAQGWAGPGMGLFALPRVGQEVLVGFLGGDPDQPVVVGRLSNPLNAPPLKLPEERTQSAWRSGSSPGGAGFNEIRFEDSGGAELLSVRAERDLGLVVRRDRAVAVGGDEVARVEGRQVLFVGEDAHLTTAGERRERVGGTRSLTVEGDQHAQVGGLSALGAGAVVVKARGAVVIEGADVTLRGAGGFVRIDGGGVTIEGAAVKVREGGAPGRGRGATPALPLVPGRAAPGRGALRRLPLVEMPGLGGAPGPNGMPIFIPKGKGGPLTPVELEVCAVICLCDRDRAPHKRKQDCVTARLWAMEEASGHTGKIKAEVPYDMSTRPPTPIMSRRDPRRASRRRWKGSKIPDVVVVRDGARAPTQDNIEKIIEIKFPPDSLHRDQRFKYDDIAGEAPFEVLDPERCGCRREEEEPDAPEVRVEDLAEATLLSLAVLFLLLDDMVPGGQVDDVAIPPVLARILSLLAPLLRGAAPVAP</sequence>
<evidence type="ECO:0000256" key="1">
    <source>
        <dbReference type="ARBA" id="ARBA00001946"/>
    </source>
</evidence>
<comment type="cofactor">
    <cofactor evidence="1">
        <name>Mg(2+)</name>
        <dbReference type="ChEBI" id="CHEBI:18420"/>
    </cofactor>
</comment>
<evidence type="ECO:0000259" key="8">
    <source>
        <dbReference type="Pfam" id="PF22178"/>
    </source>
</evidence>
<dbReference type="InterPro" id="IPR017847">
    <property type="entry name" value="T6SS_RhsGE_Vgr_subset"/>
</dbReference>
<feature type="domain" description="VRR-NUC" evidence="7">
    <location>
        <begin position="476"/>
        <end position="533"/>
    </location>
</feature>
<keyword evidence="3" id="KW-0540">Nuclease</keyword>
<evidence type="ECO:0000313" key="9">
    <source>
        <dbReference type="EMBL" id="EYF03899.1"/>
    </source>
</evidence>
<dbReference type="Pfam" id="PF08774">
    <property type="entry name" value="VRR_NUC"/>
    <property type="match status" value="1"/>
</dbReference>
<dbReference type="SUPFAM" id="SSF69255">
    <property type="entry name" value="gp5 N-terminal domain-like"/>
    <property type="match status" value="1"/>
</dbReference>
<dbReference type="Proteomes" id="UP000019678">
    <property type="component" value="Unassembled WGS sequence"/>
</dbReference>
<evidence type="ECO:0000256" key="5">
    <source>
        <dbReference type="SAM" id="MobiDB-lite"/>
    </source>
</evidence>
<dbReference type="STRING" id="1192034.CAP_5000"/>
<comment type="caution">
    <text evidence="9">The sequence shown here is derived from an EMBL/GenBank/DDBJ whole genome shotgun (WGS) entry which is preliminary data.</text>
</comment>
<keyword evidence="10" id="KW-1185">Reference proteome</keyword>
<evidence type="ECO:0000256" key="4">
    <source>
        <dbReference type="ARBA" id="ARBA00022801"/>
    </source>
</evidence>
<dbReference type="InterPro" id="IPR006531">
    <property type="entry name" value="Gp5/Vgr_OB"/>
</dbReference>
<reference evidence="9 10" key="1">
    <citation type="submission" date="2013-05" db="EMBL/GenBank/DDBJ databases">
        <title>Genome assembly of Chondromyces apiculatus DSM 436.</title>
        <authorList>
            <person name="Sharma G."/>
            <person name="Khatri I."/>
            <person name="Kaur C."/>
            <person name="Mayilraj S."/>
            <person name="Subramanian S."/>
        </authorList>
    </citation>
    <scope>NUCLEOTIDE SEQUENCE [LARGE SCALE GENOMIC DNA]</scope>
    <source>
        <strain evidence="9 10">DSM 436</strain>
    </source>
</reference>
<accession>A0A017T3S3</accession>
<feature type="domain" description="Gp5/Type VI secretion system Vgr protein OB-fold" evidence="6">
    <location>
        <begin position="112"/>
        <end position="175"/>
    </location>
</feature>
<gene>
    <name evidence="9" type="ORF">CAP_5000</name>
</gene>
<dbReference type="Gene3D" id="2.40.50.230">
    <property type="entry name" value="Gp5 N-terminal domain"/>
    <property type="match status" value="1"/>
</dbReference>
<evidence type="ECO:0000256" key="3">
    <source>
        <dbReference type="ARBA" id="ARBA00022722"/>
    </source>
</evidence>
<dbReference type="Pfam" id="PF04717">
    <property type="entry name" value="Phage_base_V"/>
    <property type="match status" value="1"/>
</dbReference>
<dbReference type="InterPro" id="IPR014883">
    <property type="entry name" value="VRR_NUC"/>
</dbReference>
<protein>
    <submittedName>
        <fullName evidence="9">VgrG protein</fullName>
    </submittedName>
</protein>
<dbReference type="GO" id="GO:0016788">
    <property type="term" value="F:hydrolase activity, acting on ester bonds"/>
    <property type="evidence" value="ECO:0007669"/>
    <property type="project" value="InterPro"/>
</dbReference>
<dbReference type="Pfam" id="PF22178">
    <property type="entry name" value="Gp5_trimer_C"/>
    <property type="match status" value="1"/>
</dbReference>
<proteinExistence type="inferred from homology"/>
<dbReference type="NCBIfam" id="TIGR03361">
    <property type="entry name" value="VI_Rhs_Vgr"/>
    <property type="match status" value="1"/>
</dbReference>